<evidence type="ECO:0000256" key="3">
    <source>
        <dbReference type="ARBA" id="ARBA00022840"/>
    </source>
</evidence>
<keyword evidence="4" id="KW-0472">Membrane</keyword>
<dbReference type="SUPFAM" id="SSF56112">
    <property type="entry name" value="Protein kinase-like (PK-like)"/>
    <property type="match status" value="1"/>
</dbReference>
<dbReference type="SMART" id="SM00454">
    <property type="entry name" value="SAM"/>
    <property type="match status" value="1"/>
</dbReference>
<gene>
    <name evidence="8" type="ORF">H4Q32_004478</name>
</gene>
<dbReference type="PANTHER" id="PTHR46877:SF17">
    <property type="entry name" value="EPHRIN TYPE-B RECEPTOR 1"/>
    <property type="match status" value="1"/>
</dbReference>
<dbReference type="InterPro" id="IPR011009">
    <property type="entry name" value="Kinase-like_dom_sf"/>
</dbReference>
<dbReference type="InterPro" id="IPR001245">
    <property type="entry name" value="Ser-Thr/Tyr_kinase_cat_dom"/>
</dbReference>
<accession>A0ABQ8MYG0</accession>
<evidence type="ECO:0000256" key="1">
    <source>
        <dbReference type="ARBA" id="ARBA00004167"/>
    </source>
</evidence>
<evidence type="ECO:0000313" key="8">
    <source>
        <dbReference type="EMBL" id="KAI2667879.1"/>
    </source>
</evidence>
<reference evidence="8 9" key="1">
    <citation type="submission" date="2022-01" db="EMBL/GenBank/DDBJ databases">
        <title>A high-quality chromosome-level genome assembly of rohu carp, Labeo rohita.</title>
        <authorList>
            <person name="Arick M.A. II"/>
            <person name="Hsu C.-Y."/>
            <person name="Magbanua Z."/>
            <person name="Pechanova O."/>
            <person name="Grover C."/>
            <person name="Miller E."/>
            <person name="Thrash A."/>
            <person name="Ezzel L."/>
            <person name="Alam S."/>
            <person name="Benzie J."/>
            <person name="Hamilton M."/>
            <person name="Karsi A."/>
            <person name="Lawrence M.L."/>
            <person name="Peterson D.G."/>
        </authorList>
    </citation>
    <scope>NUCLEOTIDE SEQUENCE [LARGE SCALE GENOMIC DNA]</scope>
    <source>
        <strain evidence="9">BAU-BD-2019</strain>
        <tissue evidence="8">Blood</tissue>
    </source>
</reference>
<organism evidence="8 9">
    <name type="scientific">Labeo rohita</name>
    <name type="common">Indian major carp</name>
    <name type="synonym">Cyprinus rohita</name>
    <dbReference type="NCBI Taxonomy" id="84645"/>
    <lineage>
        <taxon>Eukaryota</taxon>
        <taxon>Metazoa</taxon>
        <taxon>Chordata</taxon>
        <taxon>Craniata</taxon>
        <taxon>Vertebrata</taxon>
        <taxon>Euteleostomi</taxon>
        <taxon>Actinopterygii</taxon>
        <taxon>Neopterygii</taxon>
        <taxon>Teleostei</taxon>
        <taxon>Ostariophysi</taxon>
        <taxon>Cypriniformes</taxon>
        <taxon>Cyprinidae</taxon>
        <taxon>Labeoninae</taxon>
        <taxon>Labeonini</taxon>
        <taxon>Labeo</taxon>
    </lineage>
</organism>
<dbReference type="InterPro" id="IPR001660">
    <property type="entry name" value="SAM"/>
</dbReference>
<dbReference type="Pfam" id="PF07714">
    <property type="entry name" value="PK_Tyr_Ser-Thr"/>
    <property type="match status" value="1"/>
</dbReference>
<dbReference type="InterPro" id="IPR013761">
    <property type="entry name" value="SAM/pointed_sf"/>
</dbReference>
<dbReference type="Proteomes" id="UP000830375">
    <property type="component" value="Unassembled WGS sequence"/>
</dbReference>
<feature type="region of interest" description="Disordered" evidence="6">
    <location>
        <begin position="197"/>
        <end position="242"/>
    </location>
</feature>
<feature type="compositionally biased region" description="Basic and acidic residues" evidence="6">
    <location>
        <begin position="197"/>
        <end position="208"/>
    </location>
</feature>
<evidence type="ECO:0000256" key="2">
    <source>
        <dbReference type="ARBA" id="ARBA00022741"/>
    </source>
</evidence>
<keyword evidence="3" id="KW-0067">ATP-binding</keyword>
<evidence type="ECO:0000313" key="9">
    <source>
        <dbReference type="Proteomes" id="UP000830375"/>
    </source>
</evidence>
<evidence type="ECO:0000256" key="5">
    <source>
        <dbReference type="ARBA" id="ARBA00023170"/>
    </source>
</evidence>
<keyword evidence="9" id="KW-1185">Reference proteome</keyword>
<dbReference type="PANTHER" id="PTHR46877">
    <property type="entry name" value="EPH RECEPTOR A5"/>
    <property type="match status" value="1"/>
</dbReference>
<sequence>MWEVMSFGERPYWDMSNQDVINAIEQDYRLPPPMDCPTALHQLMLDCWQKDRNARPRFTDIVNTLDKLIRNPTSLKAVASIPTIPSQPLLDRSIPDFTTFSSVEDWLAAVKMSQYRDNFLNSGFTSLQLVTQMTSEKRTVSCSVSDALINAAGAHREGLRLISNIIQVVSIQNKGFSRRTAEKKRLARVALGVKGPVEDRCDSRRPSEENPQQHSVHAPADVPVPDGHDAGMTTGGAGRRAGQLAEELPAGEPNPIGARQNRDYHPDLRTCFRRGTIIPHPTDQIGTAPAGLVGHLLTRRLFVSPGYIYRETQEADSFCPLLIIS</sequence>
<comment type="subcellular location">
    <subcellularLocation>
        <location evidence="1">Membrane</location>
        <topology evidence="1">Single-pass membrane protein</topology>
    </subcellularLocation>
</comment>
<comment type="caution">
    <text evidence="8">The sequence shown here is derived from an EMBL/GenBank/DDBJ whole genome shotgun (WGS) entry which is preliminary data.</text>
</comment>
<dbReference type="PROSITE" id="PS50105">
    <property type="entry name" value="SAM_DOMAIN"/>
    <property type="match status" value="1"/>
</dbReference>
<evidence type="ECO:0000256" key="6">
    <source>
        <dbReference type="SAM" id="MobiDB-lite"/>
    </source>
</evidence>
<dbReference type="EMBL" id="JACTAM010000002">
    <property type="protein sequence ID" value="KAI2667879.1"/>
    <property type="molecule type" value="Genomic_DNA"/>
</dbReference>
<evidence type="ECO:0000256" key="4">
    <source>
        <dbReference type="ARBA" id="ARBA00023136"/>
    </source>
</evidence>
<dbReference type="Gene3D" id="1.10.150.50">
    <property type="entry name" value="Transcription Factor, Ets-1"/>
    <property type="match status" value="1"/>
</dbReference>
<dbReference type="Pfam" id="PF07647">
    <property type="entry name" value="SAM_2"/>
    <property type="match status" value="1"/>
</dbReference>
<feature type="domain" description="SAM" evidence="7">
    <location>
        <begin position="98"/>
        <end position="168"/>
    </location>
</feature>
<dbReference type="Gene3D" id="1.10.510.10">
    <property type="entry name" value="Transferase(Phosphotransferase) domain 1"/>
    <property type="match status" value="1"/>
</dbReference>
<keyword evidence="5" id="KW-0675">Receptor</keyword>
<protein>
    <recommendedName>
        <fullName evidence="7">SAM domain-containing protein</fullName>
    </recommendedName>
</protein>
<dbReference type="SUPFAM" id="SSF47769">
    <property type="entry name" value="SAM/Pointed domain"/>
    <property type="match status" value="1"/>
</dbReference>
<dbReference type="InterPro" id="IPR050449">
    <property type="entry name" value="Ephrin_rcpt_TKs"/>
</dbReference>
<name>A0ABQ8MYG0_LABRO</name>
<proteinExistence type="predicted"/>
<evidence type="ECO:0000259" key="7">
    <source>
        <dbReference type="PROSITE" id="PS50105"/>
    </source>
</evidence>
<keyword evidence="2" id="KW-0547">Nucleotide-binding</keyword>